<dbReference type="WBParaSite" id="MhA1_Contig121.frz3.gene7">
    <property type="protein sequence ID" value="MhA1_Contig121.frz3.gene7"/>
    <property type="gene ID" value="MhA1_Contig121.frz3.gene7"/>
</dbReference>
<evidence type="ECO:0000256" key="1">
    <source>
        <dbReference type="SAM" id="SignalP"/>
    </source>
</evidence>
<evidence type="ECO:0000313" key="2">
    <source>
        <dbReference type="Proteomes" id="UP000095281"/>
    </source>
</evidence>
<dbReference type="AlphaFoldDB" id="A0A1I8B1B9"/>
<proteinExistence type="predicted"/>
<protein>
    <submittedName>
        <fullName evidence="3">Uncharacterized protein</fullName>
    </submittedName>
</protein>
<keyword evidence="2" id="KW-1185">Reference proteome</keyword>
<sequence>MHCQLNFKSITLLFPLFHLFLFLHLCPQQITISAGFELLSEEEPIEDTHRSIDKRSSEEYEEFIKGSGRFPMGFGKRSSSTTNNFERTSLPATRFLKSNPRGLWVIRPFIYGMHPIPRDWTV</sequence>
<evidence type="ECO:0000313" key="3">
    <source>
        <dbReference type="WBParaSite" id="MhA1_Contig121.frz3.gene7"/>
    </source>
</evidence>
<accession>A0A1I8B1B9</accession>
<name>A0A1I8B1B9_MELHA</name>
<dbReference type="Proteomes" id="UP000095281">
    <property type="component" value="Unplaced"/>
</dbReference>
<feature type="signal peptide" evidence="1">
    <location>
        <begin position="1"/>
        <end position="33"/>
    </location>
</feature>
<reference evidence="3" key="1">
    <citation type="submission" date="2016-11" db="UniProtKB">
        <authorList>
            <consortium name="WormBaseParasite"/>
        </authorList>
    </citation>
    <scope>IDENTIFICATION</scope>
</reference>
<feature type="chain" id="PRO_5009315322" evidence="1">
    <location>
        <begin position="34"/>
        <end position="122"/>
    </location>
</feature>
<organism evidence="2 3">
    <name type="scientific">Meloidogyne hapla</name>
    <name type="common">Root-knot nematode worm</name>
    <dbReference type="NCBI Taxonomy" id="6305"/>
    <lineage>
        <taxon>Eukaryota</taxon>
        <taxon>Metazoa</taxon>
        <taxon>Ecdysozoa</taxon>
        <taxon>Nematoda</taxon>
        <taxon>Chromadorea</taxon>
        <taxon>Rhabditida</taxon>
        <taxon>Tylenchina</taxon>
        <taxon>Tylenchomorpha</taxon>
        <taxon>Tylenchoidea</taxon>
        <taxon>Meloidogynidae</taxon>
        <taxon>Meloidogyninae</taxon>
        <taxon>Meloidogyne</taxon>
    </lineage>
</organism>
<keyword evidence="1" id="KW-0732">Signal</keyword>